<dbReference type="InterPro" id="IPR048503">
    <property type="entry name" value="NamZ_C"/>
</dbReference>
<evidence type="ECO:0000256" key="1">
    <source>
        <dbReference type="SAM" id="SignalP"/>
    </source>
</evidence>
<gene>
    <name evidence="4" type="ORF">HMPREF3185_01773</name>
</gene>
<dbReference type="PATRIC" id="fig|322095.3.peg.1748"/>
<feature type="domain" description="Peptidoglycan beta-N-acetylmuramidase NamZ N-terminal" evidence="2">
    <location>
        <begin position="49"/>
        <end position="248"/>
    </location>
</feature>
<protein>
    <recommendedName>
        <fullName evidence="6">DUF1343 domain-containing protein</fullName>
    </recommendedName>
</protein>
<dbReference type="Gene3D" id="3.40.50.12170">
    <property type="entry name" value="Uncharacterised protein PF07075, DUF1343"/>
    <property type="match status" value="1"/>
</dbReference>
<dbReference type="Proteomes" id="UP000070224">
    <property type="component" value="Unassembled WGS sequence"/>
</dbReference>
<dbReference type="PANTHER" id="PTHR42915:SF1">
    <property type="entry name" value="PEPTIDOGLYCAN BETA-N-ACETYLMURAMIDASE NAMZ"/>
    <property type="match status" value="1"/>
</dbReference>
<dbReference type="InterPro" id="IPR048502">
    <property type="entry name" value="NamZ_N"/>
</dbReference>
<evidence type="ECO:0000313" key="4">
    <source>
        <dbReference type="EMBL" id="KXB74372.1"/>
    </source>
</evidence>
<dbReference type="AlphaFoldDB" id="A0A134B356"/>
<dbReference type="Gene3D" id="3.90.1150.140">
    <property type="match status" value="1"/>
</dbReference>
<feature type="domain" description="Peptidoglycan beta-N-acetylmuramidase NamZ C-terminal" evidence="3">
    <location>
        <begin position="253"/>
        <end position="393"/>
    </location>
</feature>
<feature type="signal peptide" evidence="1">
    <location>
        <begin position="1"/>
        <end position="23"/>
    </location>
</feature>
<evidence type="ECO:0000313" key="5">
    <source>
        <dbReference type="Proteomes" id="UP000070224"/>
    </source>
</evidence>
<keyword evidence="1" id="KW-0732">Signal</keyword>
<dbReference type="PIRSF" id="PIRSF016719">
    <property type="entry name" value="UCP016719"/>
    <property type="match status" value="1"/>
</dbReference>
<proteinExistence type="predicted"/>
<dbReference type="RefSeq" id="WP_060935865.1">
    <property type="nucleotide sequence ID" value="NZ_KQ960462.1"/>
</dbReference>
<comment type="caution">
    <text evidence="4">The sequence shown here is derived from an EMBL/GenBank/DDBJ whole genome shotgun (WGS) entry which is preliminary data.</text>
</comment>
<evidence type="ECO:0008006" key="6">
    <source>
        <dbReference type="Google" id="ProtNLM"/>
    </source>
</evidence>
<reference evidence="5" key="1">
    <citation type="submission" date="2016-01" db="EMBL/GenBank/DDBJ databases">
        <authorList>
            <person name="Mitreva M."/>
            <person name="Pepin K.H."/>
            <person name="Mihindukulasuriya K.A."/>
            <person name="Fulton R."/>
            <person name="Fronick C."/>
            <person name="O'Laughlin M."/>
            <person name="Miner T."/>
            <person name="Herter B."/>
            <person name="Rosa B.A."/>
            <person name="Cordes M."/>
            <person name="Tomlinson C."/>
            <person name="Wollam A."/>
            <person name="Palsikar V.B."/>
            <person name="Mardis E.R."/>
            <person name="Wilson R.K."/>
        </authorList>
    </citation>
    <scope>NUCLEOTIDE SEQUENCE [LARGE SCALE GENOMIC DNA]</scope>
    <source>
        <strain evidence="5">KA00683</strain>
    </source>
</reference>
<sequence>MMTKKTFALLLVGALSWAASAHAQKLPTPVTVGAERMELLLPTLQGKRVALMVNQSSLVGSTGTHLVDTLLSQGVNIVRLFVPEHGLRGKVDAGKNVRSGVDEKTGLPVVSLYGQRKRPTPEMLADIDLLVFDLQDVGTRFYTYISSMHYLMEACAEEGKTFVVCDRPNPNDFIDGPILEPDCRSFIGVDPLPVAHGMTVGELALMIDGERWLRGGNTCHVKVIPMAGWSHGDPYELPVRPSPNLPNSRSIELYPSLCFFEATIMSVGRGTSKPFQAIGYPDKRFGNIVYTPQIKLGEDSNPRHKGKLCYGTDYTSVSLPKRQIALGPLLDYHRKADSLGLQLINQRQLFDLLAGTKKLRQQLSSGLSEDEIRASWQAGLKAFQAKRTRYLLYTDYR</sequence>
<dbReference type="Pfam" id="PF07075">
    <property type="entry name" value="NamZ_N"/>
    <property type="match status" value="1"/>
</dbReference>
<dbReference type="EMBL" id="LSDK01000124">
    <property type="protein sequence ID" value="KXB74372.1"/>
    <property type="molecule type" value="Genomic_DNA"/>
</dbReference>
<dbReference type="PANTHER" id="PTHR42915">
    <property type="entry name" value="HYPOTHETICAL 460 KDA PROTEIN IN FEUA-SIGW INTERGENIC REGION [PRECURSOR]"/>
    <property type="match status" value="1"/>
</dbReference>
<keyword evidence="5" id="KW-1185">Reference proteome</keyword>
<dbReference type="GO" id="GO:0033922">
    <property type="term" value="F:peptidoglycan beta-N-acetylmuramidase activity"/>
    <property type="evidence" value="ECO:0007669"/>
    <property type="project" value="InterPro"/>
</dbReference>
<feature type="chain" id="PRO_5007461963" description="DUF1343 domain-containing protein" evidence="1">
    <location>
        <begin position="24"/>
        <end position="397"/>
    </location>
</feature>
<dbReference type="Pfam" id="PF20732">
    <property type="entry name" value="NamZ_C"/>
    <property type="match status" value="1"/>
</dbReference>
<dbReference type="OrthoDB" id="9801061at2"/>
<accession>A0A134B356</accession>
<organism evidence="4 5">
    <name type="scientific">Porphyromonas somerae</name>
    <dbReference type="NCBI Taxonomy" id="322095"/>
    <lineage>
        <taxon>Bacteria</taxon>
        <taxon>Pseudomonadati</taxon>
        <taxon>Bacteroidota</taxon>
        <taxon>Bacteroidia</taxon>
        <taxon>Bacteroidales</taxon>
        <taxon>Porphyromonadaceae</taxon>
        <taxon>Porphyromonas</taxon>
    </lineage>
</organism>
<name>A0A134B356_9PORP</name>
<evidence type="ECO:0000259" key="2">
    <source>
        <dbReference type="Pfam" id="PF07075"/>
    </source>
</evidence>
<dbReference type="InterPro" id="IPR008302">
    <property type="entry name" value="NamZ"/>
</dbReference>
<dbReference type="STRING" id="322095.HMPREF3185_01773"/>
<evidence type="ECO:0000259" key="3">
    <source>
        <dbReference type="Pfam" id="PF20732"/>
    </source>
</evidence>